<dbReference type="AlphaFoldDB" id="A0A3B0V947"/>
<protein>
    <recommendedName>
        <fullName evidence="2">STAS domain-containing protein</fullName>
    </recommendedName>
</protein>
<dbReference type="InterPro" id="IPR002645">
    <property type="entry name" value="STAS_dom"/>
</dbReference>
<sequence length="114" mass="12647">MVKIETKIEDKVASITIEGDIDASSSIQLDESLSSQVNTSQTLITIDCSELHYISSAGLGVFMSYIEEFKDSGQKFVLFALSEKVKNVFNMLGLDQLMNIVSTKEEALNFLNEE</sequence>
<gene>
    <name evidence="3" type="ORF">MNBD_BACTEROID06-117</name>
</gene>
<comment type="similarity">
    <text evidence="1">Belongs to the anti-sigma-factor antagonist family.</text>
</comment>
<dbReference type="GO" id="GO:0043856">
    <property type="term" value="F:anti-sigma factor antagonist activity"/>
    <property type="evidence" value="ECO:0007669"/>
    <property type="project" value="InterPro"/>
</dbReference>
<dbReference type="InterPro" id="IPR003658">
    <property type="entry name" value="Anti-sigma_ant"/>
</dbReference>
<accession>A0A3B0V947</accession>
<dbReference type="Pfam" id="PF01740">
    <property type="entry name" value="STAS"/>
    <property type="match status" value="1"/>
</dbReference>
<dbReference type="PROSITE" id="PS50801">
    <property type="entry name" value="STAS"/>
    <property type="match status" value="1"/>
</dbReference>
<reference evidence="3" key="1">
    <citation type="submission" date="2018-06" db="EMBL/GenBank/DDBJ databases">
        <authorList>
            <person name="Zhirakovskaya E."/>
        </authorList>
    </citation>
    <scope>NUCLEOTIDE SEQUENCE</scope>
</reference>
<dbReference type="InterPro" id="IPR036513">
    <property type="entry name" value="STAS_dom_sf"/>
</dbReference>
<dbReference type="PANTHER" id="PTHR33495">
    <property type="entry name" value="ANTI-SIGMA FACTOR ANTAGONIST TM_1081-RELATED-RELATED"/>
    <property type="match status" value="1"/>
</dbReference>
<proteinExistence type="inferred from homology"/>
<evidence type="ECO:0000313" key="3">
    <source>
        <dbReference type="EMBL" id="VAW28526.1"/>
    </source>
</evidence>
<dbReference type="EMBL" id="UOES01000417">
    <property type="protein sequence ID" value="VAW28526.1"/>
    <property type="molecule type" value="Genomic_DNA"/>
</dbReference>
<evidence type="ECO:0000256" key="1">
    <source>
        <dbReference type="ARBA" id="ARBA00009013"/>
    </source>
</evidence>
<feature type="domain" description="STAS" evidence="2">
    <location>
        <begin position="2"/>
        <end position="111"/>
    </location>
</feature>
<dbReference type="SUPFAM" id="SSF52091">
    <property type="entry name" value="SpoIIaa-like"/>
    <property type="match status" value="1"/>
</dbReference>
<evidence type="ECO:0000259" key="2">
    <source>
        <dbReference type="PROSITE" id="PS50801"/>
    </source>
</evidence>
<dbReference type="Gene3D" id="3.30.750.24">
    <property type="entry name" value="STAS domain"/>
    <property type="match status" value="1"/>
</dbReference>
<name>A0A3B0V947_9ZZZZ</name>
<dbReference type="CDD" id="cd07043">
    <property type="entry name" value="STAS_anti-anti-sigma_factors"/>
    <property type="match status" value="1"/>
</dbReference>
<organism evidence="3">
    <name type="scientific">hydrothermal vent metagenome</name>
    <dbReference type="NCBI Taxonomy" id="652676"/>
    <lineage>
        <taxon>unclassified sequences</taxon>
        <taxon>metagenomes</taxon>
        <taxon>ecological metagenomes</taxon>
    </lineage>
</organism>
<dbReference type="NCBIfam" id="TIGR00377">
    <property type="entry name" value="ant_ant_sig"/>
    <property type="match status" value="1"/>
</dbReference>